<proteinExistence type="inferred from homology"/>
<feature type="domain" description="Alcohol dehydrogenase-like N-terminal" evidence="6">
    <location>
        <begin position="27"/>
        <end position="133"/>
    </location>
</feature>
<dbReference type="RefSeq" id="WP_218112679.1">
    <property type="nucleotide sequence ID" value="NZ_CP065383.1"/>
</dbReference>
<dbReference type="SUPFAM" id="SSF50129">
    <property type="entry name" value="GroES-like"/>
    <property type="match status" value="1"/>
</dbReference>
<name>A0A7T1F1Z1_ATRLM</name>
<dbReference type="Gene3D" id="3.90.180.10">
    <property type="entry name" value="Medium-chain alcohol dehydrogenases, catalytic domain"/>
    <property type="match status" value="1"/>
</dbReference>
<dbReference type="InterPro" id="IPR013149">
    <property type="entry name" value="ADH-like_C"/>
</dbReference>
<protein>
    <submittedName>
        <fullName evidence="7">L-galactonate-5-dehydrogenase</fullName>
        <ecNumber evidence="7">1.1.1.-</ecNumber>
    </submittedName>
</protein>
<evidence type="ECO:0000313" key="7">
    <source>
        <dbReference type="EMBL" id="QPM67478.1"/>
    </source>
</evidence>
<dbReference type="InterPro" id="IPR011032">
    <property type="entry name" value="GroES-like_sf"/>
</dbReference>
<dbReference type="Gene3D" id="3.40.50.720">
    <property type="entry name" value="NAD(P)-binding Rossmann-like Domain"/>
    <property type="match status" value="1"/>
</dbReference>
<evidence type="ECO:0000313" key="8">
    <source>
        <dbReference type="Proteomes" id="UP000594463"/>
    </source>
</evidence>
<dbReference type="PANTHER" id="PTHR43401">
    <property type="entry name" value="L-THREONINE 3-DEHYDROGENASE"/>
    <property type="match status" value="1"/>
</dbReference>
<dbReference type="PANTHER" id="PTHR43401:SF2">
    <property type="entry name" value="L-THREONINE 3-DEHYDROGENASE"/>
    <property type="match status" value="1"/>
</dbReference>
<dbReference type="InterPro" id="IPR002328">
    <property type="entry name" value="ADH_Zn_CS"/>
</dbReference>
<keyword evidence="8" id="KW-1185">Reference proteome</keyword>
<comment type="similarity">
    <text evidence="4">Belongs to the zinc-containing alcohol dehydrogenase family.</text>
</comment>
<evidence type="ECO:0000256" key="4">
    <source>
        <dbReference type="RuleBase" id="RU361277"/>
    </source>
</evidence>
<dbReference type="Proteomes" id="UP000594463">
    <property type="component" value="Chromosome"/>
</dbReference>
<keyword evidence="2 4" id="KW-0862">Zinc</keyword>
<dbReference type="AlphaFoldDB" id="A0A7T1F1Z1"/>
<dbReference type="EMBL" id="CP065383">
    <property type="protein sequence ID" value="QPM67478.1"/>
    <property type="molecule type" value="Genomic_DNA"/>
</dbReference>
<keyword evidence="1 4" id="KW-0479">Metal-binding</keyword>
<dbReference type="Pfam" id="PF00107">
    <property type="entry name" value="ADH_zinc_N"/>
    <property type="match status" value="1"/>
</dbReference>
<comment type="cofactor">
    <cofactor evidence="4">
        <name>Zn(2+)</name>
        <dbReference type="ChEBI" id="CHEBI:29105"/>
    </cofactor>
</comment>
<gene>
    <name evidence="7" type="primary">lgoD</name>
    <name evidence="7" type="ORF">RT761_00681</name>
</gene>
<dbReference type="Pfam" id="PF08240">
    <property type="entry name" value="ADH_N"/>
    <property type="match status" value="1"/>
</dbReference>
<evidence type="ECO:0000259" key="5">
    <source>
        <dbReference type="Pfam" id="PF00107"/>
    </source>
</evidence>
<evidence type="ECO:0000256" key="2">
    <source>
        <dbReference type="ARBA" id="ARBA00022833"/>
    </source>
</evidence>
<dbReference type="PROSITE" id="PS00059">
    <property type="entry name" value="ADH_ZINC"/>
    <property type="match status" value="1"/>
</dbReference>
<dbReference type="EC" id="1.1.1.-" evidence="7"/>
<evidence type="ECO:0000256" key="1">
    <source>
        <dbReference type="ARBA" id="ARBA00022723"/>
    </source>
</evidence>
<dbReference type="InterPro" id="IPR013154">
    <property type="entry name" value="ADH-like_N"/>
</dbReference>
<keyword evidence="3 7" id="KW-0560">Oxidoreductase</keyword>
<organism evidence="7 8">
    <name type="scientific">Atribacter laminatus</name>
    <dbReference type="NCBI Taxonomy" id="2847778"/>
    <lineage>
        <taxon>Bacteria</taxon>
        <taxon>Pseudomonadati</taxon>
        <taxon>Atribacterota</taxon>
        <taxon>Atribacteria</taxon>
        <taxon>Atribacterales</taxon>
        <taxon>Atribacteraceae</taxon>
        <taxon>Atribacter</taxon>
    </lineage>
</organism>
<evidence type="ECO:0000259" key="6">
    <source>
        <dbReference type="Pfam" id="PF08240"/>
    </source>
</evidence>
<evidence type="ECO:0000256" key="3">
    <source>
        <dbReference type="ARBA" id="ARBA00023002"/>
    </source>
</evidence>
<dbReference type="KEGG" id="alam:RT761_00681"/>
<dbReference type="InterPro" id="IPR036291">
    <property type="entry name" value="NAD(P)-bd_dom_sf"/>
</dbReference>
<accession>A0A7T1F1Z1</accession>
<reference evidence="7 8" key="1">
    <citation type="journal article" date="2021" name="Nat. Commun.">
        <title>Isolation of a member of the candidate phylum Atribacteria reveals a unique cell membrane structure.</title>
        <authorList>
            <person name="Taiki K."/>
            <person name="Nobu M.K."/>
            <person name="Kusada H."/>
            <person name="Meng X.-Y."/>
            <person name="Hosoki N."/>
            <person name="Uematsu K."/>
            <person name="Yoshioka H."/>
            <person name="Kamagata Y."/>
            <person name="Tamaki H."/>
        </authorList>
    </citation>
    <scope>NUCLEOTIDE SEQUENCE [LARGE SCALE GENOMIC DNA]</scope>
    <source>
        <strain evidence="7 8">RT761</strain>
    </source>
</reference>
<dbReference type="SUPFAM" id="SSF51735">
    <property type="entry name" value="NAD(P)-binding Rossmann-fold domains"/>
    <property type="match status" value="1"/>
</dbReference>
<sequence length="347" mass="38603">MDKACQAYIPQAHQLQFREINRPVIAPGKVVVKIVRIGICGSDIHAFKGKHPLVSFPLIQGHELSGFIVEVGEGVNDYKIGDFVTIEPAIGCGKCPKCQQGLIAQCDQLQFIGGNLPGGGNQYLRVDPDYIVRYSSEVSLDDAAMTEPLAVAIHTVNRVPNIKDQKVFIAGGGTIGLLIAQVCRLRGAKEIIISEMLPFRSQVASILGFKIIFPDDRLENQVKDIMKSSPSVAFECVGKENPLNTCIHLVERGGFVIVAGVYENPPRVDMVFVQDKEINMLGSLMYSFQEFKKAAELIMLKKIILKPLQTHHFPFQQWVEAYRFIEDPNNSFIKVFIDINENELGFD</sequence>
<feature type="domain" description="Alcohol dehydrogenase-like C-terminal" evidence="5">
    <location>
        <begin position="175"/>
        <end position="298"/>
    </location>
</feature>
<dbReference type="GO" id="GO:0008270">
    <property type="term" value="F:zinc ion binding"/>
    <property type="evidence" value="ECO:0007669"/>
    <property type="project" value="InterPro"/>
</dbReference>
<dbReference type="InterPro" id="IPR050129">
    <property type="entry name" value="Zn_alcohol_dh"/>
</dbReference>
<dbReference type="GO" id="GO:0016491">
    <property type="term" value="F:oxidoreductase activity"/>
    <property type="evidence" value="ECO:0007669"/>
    <property type="project" value="UniProtKB-KW"/>
</dbReference>